<reference evidence="2" key="1">
    <citation type="submission" date="2015-05" db="EMBL/GenBank/DDBJ databases">
        <authorList>
            <person name="Fogelqvist Johan"/>
        </authorList>
    </citation>
    <scope>NUCLEOTIDE SEQUENCE [LARGE SCALE GENOMIC DNA]</scope>
</reference>
<organism evidence="1 2">
    <name type="scientific">Verticillium longisporum</name>
    <name type="common">Verticillium dahliae var. longisporum</name>
    <dbReference type="NCBI Taxonomy" id="100787"/>
    <lineage>
        <taxon>Eukaryota</taxon>
        <taxon>Fungi</taxon>
        <taxon>Dikarya</taxon>
        <taxon>Ascomycota</taxon>
        <taxon>Pezizomycotina</taxon>
        <taxon>Sordariomycetes</taxon>
        <taxon>Hypocreomycetidae</taxon>
        <taxon>Glomerellales</taxon>
        <taxon>Plectosphaerellaceae</taxon>
        <taxon>Verticillium</taxon>
    </lineage>
</organism>
<feature type="non-terminal residue" evidence="1">
    <location>
        <position position="51"/>
    </location>
</feature>
<dbReference type="Proteomes" id="UP000045706">
    <property type="component" value="Unassembled WGS sequence"/>
</dbReference>
<evidence type="ECO:0000313" key="1">
    <source>
        <dbReference type="EMBL" id="CRK13668.1"/>
    </source>
</evidence>
<dbReference type="AlphaFoldDB" id="A0A0G4KV40"/>
<name>A0A0G4KV40_VERLO</name>
<proteinExistence type="predicted"/>
<protein>
    <submittedName>
        <fullName evidence="1">Uncharacterized protein</fullName>
    </submittedName>
</protein>
<evidence type="ECO:0000313" key="2">
    <source>
        <dbReference type="Proteomes" id="UP000045706"/>
    </source>
</evidence>
<dbReference type="EMBL" id="CVQI01004347">
    <property type="protein sequence ID" value="CRK13668.1"/>
    <property type="molecule type" value="Genomic_DNA"/>
</dbReference>
<sequence>MKNSQGALAVLDNSMILKAYCDKHCPPDYTKENGVAQATRDAKRFYKKTMK</sequence>
<gene>
    <name evidence="1" type="ORF">BN1723_017355</name>
</gene>
<accession>A0A0G4KV40</accession>